<proteinExistence type="predicted"/>
<organism evidence="1 2">
    <name type="scientific">Nocardiopsis flavescens</name>
    <dbReference type="NCBI Taxonomy" id="758803"/>
    <lineage>
        <taxon>Bacteria</taxon>
        <taxon>Bacillati</taxon>
        <taxon>Actinomycetota</taxon>
        <taxon>Actinomycetes</taxon>
        <taxon>Streptosporangiales</taxon>
        <taxon>Nocardiopsidaceae</taxon>
        <taxon>Nocardiopsis</taxon>
    </lineage>
</organism>
<reference evidence="1 2" key="1">
    <citation type="submission" date="2016-11" db="EMBL/GenBank/DDBJ databases">
        <authorList>
            <person name="Jaros S."/>
            <person name="Januszkiewicz K."/>
            <person name="Wedrychowicz H."/>
        </authorList>
    </citation>
    <scope>NUCLEOTIDE SEQUENCE [LARGE SCALE GENOMIC DNA]</scope>
    <source>
        <strain evidence="1 2">CGMCC 4.5723</strain>
    </source>
</reference>
<dbReference type="STRING" id="758803.SAMN05421803_109159"/>
<dbReference type="EMBL" id="FQZK01000009">
    <property type="protein sequence ID" value="SHJ77678.1"/>
    <property type="molecule type" value="Genomic_DNA"/>
</dbReference>
<keyword evidence="2" id="KW-1185">Reference proteome</keyword>
<accession>A0A1M6M2J3</accession>
<evidence type="ECO:0000313" key="1">
    <source>
        <dbReference type="EMBL" id="SHJ77678.1"/>
    </source>
</evidence>
<evidence type="ECO:0000313" key="2">
    <source>
        <dbReference type="Proteomes" id="UP000184452"/>
    </source>
</evidence>
<dbReference type="Proteomes" id="UP000184452">
    <property type="component" value="Unassembled WGS sequence"/>
</dbReference>
<dbReference type="RefSeq" id="WP_073380216.1">
    <property type="nucleotide sequence ID" value="NZ_FQZK01000009.1"/>
</dbReference>
<sequence length="167" mass="18624">MRTPPIAVQRVAVWWTEEGRGARSADVRRGLPDAFPLPGLPDPGPGTPVLLHDVDLREENAYVPQETVRYAALTGVPWCLRLREHGGLLTVARSAPDGWEAFPRRWPRTLFTLRSGEVGRYRANFRFTVGRDAGRLYGDWTLRVGHGAWHTGAPAADVDDRTRLYGG</sequence>
<dbReference type="AlphaFoldDB" id="A0A1M6M2J3"/>
<protein>
    <submittedName>
        <fullName evidence="1">Uncharacterized protein</fullName>
    </submittedName>
</protein>
<gene>
    <name evidence="1" type="ORF">SAMN05421803_109159</name>
</gene>
<name>A0A1M6M2J3_9ACTN</name>
<dbReference type="OrthoDB" id="3295282at2"/>